<comment type="caution">
    <text evidence="3">The sequence shown here is derived from an EMBL/GenBank/DDBJ whole genome shotgun (WGS) entry which is preliminary data.</text>
</comment>
<dbReference type="EMBL" id="PJQY01003118">
    <property type="protein sequence ID" value="PQM39963.1"/>
    <property type="molecule type" value="Genomic_DNA"/>
</dbReference>
<protein>
    <recommendedName>
        <fullName evidence="5">Secreted protein</fullName>
    </recommendedName>
</protein>
<accession>A0A314UR19</accession>
<gene>
    <name evidence="3" type="ORF">Pyn_31825</name>
</gene>
<keyword evidence="1" id="KW-1133">Transmembrane helix</keyword>
<organism evidence="3 4">
    <name type="scientific">Prunus yedoensis var. nudiflora</name>
    <dbReference type="NCBI Taxonomy" id="2094558"/>
    <lineage>
        <taxon>Eukaryota</taxon>
        <taxon>Viridiplantae</taxon>
        <taxon>Streptophyta</taxon>
        <taxon>Embryophyta</taxon>
        <taxon>Tracheophyta</taxon>
        <taxon>Spermatophyta</taxon>
        <taxon>Magnoliopsida</taxon>
        <taxon>eudicotyledons</taxon>
        <taxon>Gunneridae</taxon>
        <taxon>Pentapetalae</taxon>
        <taxon>rosids</taxon>
        <taxon>fabids</taxon>
        <taxon>Rosales</taxon>
        <taxon>Rosaceae</taxon>
        <taxon>Amygdaloideae</taxon>
        <taxon>Amygdaleae</taxon>
        <taxon>Prunus</taxon>
    </lineage>
</organism>
<evidence type="ECO:0008006" key="5">
    <source>
        <dbReference type="Google" id="ProtNLM"/>
    </source>
</evidence>
<dbReference type="AlphaFoldDB" id="A0A314UR19"/>
<feature type="transmembrane region" description="Helical" evidence="1">
    <location>
        <begin position="102"/>
        <end position="127"/>
    </location>
</feature>
<feature type="chain" id="PRO_5016296841" description="Secreted protein" evidence="2">
    <location>
        <begin position="19"/>
        <end position="131"/>
    </location>
</feature>
<evidence type="ECO:0000313" key="4">
    <source>
        <dbReference type="Proteomes" id="UP000250321"/>
    </source>
</evidence>
<proteinExistence type="predicted"/>
<evidence type="ECO:0000256" key="2">
    <source>
        <dbReference type="SAM" id="SignalP"/>
    </source>
</evidence>
<keyword evidence="1" id="KW-0812">Transmembrane</keyword>
<evidence type="ECO:0000313" key="3">
    <source>
        <dbReference type="EMBL" id="PQM39963.1"/>
    </source>
</evidence>
<dbReference type="Proteomes" id="UP000250321">
    <property type="component" value="Unassembled WGS sequence"/>
</dbReference>
<keyword evidence="4" id="KW-1185">Reference proteome</keyword>
<evidence type="ECO:0000256" key="1">
    <source>
        <dbReference type="SAM" id="Phobius"/>
    </source>
</evidence>
<name>A0A314UR19_PRUYE</name>
<feature type="signal peptide" evidence="2">
    <location>
        <begin position="1"/>
        <end position="18"/>
    </location>
</feature>
<reference evidence="3 4" key="1">
    <citation type="submission" date="2018-02" db="EMBL/GenBank/DDBJ databases">
        <title>Draft genome of wild Prunus yedoensis var. nudiflora.</title>
        <authorList>
            <person name="Baek S."/>
            <person name="Kim J.-H."/>
            <person name="Choi K."/>
            <person name="Kim G.-B."/>
            <person name="Cho A."/>
            <person name="Jang H."/>
            <person name="Shin C.-H."/>
            <person name="Yu H.-J."/>
            <person name="Mun J.-H."/>
        </authorList>
    </citation>
    <scope>NUCLEOTIDE SEQUENCE [LARGE SCALE GENOMIC DNA]</scope>
    <source>
        <strain evidence="4">cv. Jeju island</strain>
        <tissue evidence="3">Leaf</tissue>
    </source>
</reference>
<keyword evidence="2" id="KW-0732">Signal</keyword>
<sequence>MLFVLWISLNLSFNTGFATFPFTIRPSSLKHYNSRLHRSDLMTSSCTSFLSEVNLATTYRDLSSRSNGGKFVLRIERHGFGEGRIWITRAARTRSSVWKRRVFLYSLIFLFSAVLPLPSKATFVALAKVKL</sequence>
<keyword evidence="1" id="KW-0472">Membrane</keyword>